<evidence type="ECO:0000313" key="2">
    <source>
        <dbReference type="EMBL" id="PWB86533.1"/>
    </source>
</evidence>
<protein>
    <submittedName>
        <fullName evidence="2">Putative monovalent cation/H+ antiporter subunit G</fullName>
    </submittedName>
</protein>
<feature type="transmembrane region" description="Helical" evidence="1">
    <location>
        <begin position="6"/>
        <end position="27"/>
    </location>
</feature>
<dbReference type="EMBL" id="MZGS01000024">
    <property type="protein sequence ID" value="PWB86533.1"/>
    <property type="molecule type" value="Genomic_DNA"/>
</dbReference>
<proteinExistence type="predicted"/>
<keyword evidence="1" id="KW-1133">Transmembrane helix</keyword>
<dbReference type="AlphaFoldDB" id="A0A315XME4"/>
<keyword evidence="1" id="KW-0472">Membrane</keyword>
<keyword evidence="3" id="KW-1185">Reference proteome</keyword>
<evidence type="ECO:0000256" key="1">
    <source>
        <dbReference type="SAM" id="Phobius"/>
    </source>
</evidence>
<name>A0A315XME4_9EURY</name>
<keyword evidence="1" id="KW-0812">Transmembrane</keyword>
<dbReference type="OrthoDB" id="65729at2157"/>
<reference evidence="2 3" key="1">
    <citation type="submission" date="2017-03" db="EMBL/GenBank/DDBJ databases">
        <title>Genome sequence of Methanobrevibacter thaueri.</title>
        <authorList>
            <person name="Poehlein A."/>
            <person name="Seedorf H."/>
            <person name="Daniel R."/>
        </authorList>
    </citation>
    <scope>NUCLEOTIDE SEQUENCE [LARGE SCALE GENOMIC DNA]</scope>
    <source>
        <strain evidence="2 3">DSM 11995</strain>
    </source>
</reference>
<feature type="transmembrane region" description="Helical" evidence="1">
    <location>
        <begin position="62"/>
        <end position="81"/>
    </location>
</feature>
<gene>
    <name evidence="2" type="ORF">MBBTH_15160</name>
</gene>
<dbReference type="RefSeq" id="WP_116592440.1">
    <property type="nucleotide sequence ID" value="NZ_MZGS01000024.1"/>
</dbReference>
<dbReference type="Proteomes" id="UP000251717">
    <property type="component" value="Unassembled WGS sequence"/>
</dbReference>
<organism evidence="2 3">
    <name type="scientific">Methanobrevibacter thaueri</name>
    <dbReference type="NCBI Taxonomy" id="190975"/>
    <lineage>
        <taxon>Archaea</taxon>
        <taxon>Methanobacteriati</taxon>
        <taxon>Methanobacteriota</taxon>
        <taxon>Methanomada group</taxon>
        <taxon>Methanobacteria</taxon>
        <taxon>Methanobacteriales</taxon>
        <taxon>Methanobacteriaceae</taxon>
        <taxon>Methanobrevibacter</taxon>
    </lineage>
</organism>
<sequence>MIEYIKAALLIIAAILTIIAAIGLISLSNNTKNKVYARIHIAGLFDVACIIAMIGLGQYLLAGIYFILAPFIAHAIANAYWKKEDRENNGDLMTVEEEVDENHPFIHPKEKMQALESENSEKLKADERFSVTTIEIDEGE</sequence>
<accession>A0A315XME4</accession>
<feature type="transmembrane region" description="Helical" evidence="1">
    <location>
        <begin position="39"/>
        <end position="56"/>
    </location>
</feature>
<comment type="caution">
    <text evidence="2">The sequence shown here is derived from an EMBL/GenBank/DDBJ whole genome shotgun (WGS) entry which is preliminary data.</text>
</comment>
<evidence type="ECO:0000313" key="3">
    <source>
        <dbReference type="Proteomes" id="UP000251717"/>
    </source>
</evidence>